<dbReference type="Gene3D" id="2.70.150.10">
    <property type="entry name" value="Calcium-transporting ATPase, cytoplasmic transduction domain A"/>
    <property type="match status" value="1"/>
</dbReference>
<sequence length="314" mass="36224">METENIIELIEEVLVILSVCAARISVPLETERYKKVFWKDVKVGDLIHLSNNEFIPADVLVLRSSDPHGLCYIDTCNLDGETNLKQRQVPRGFIEKQDVFQPSKFKSVVEVDQPTTKIYRFHGSIIHPTGERRPVGTENLLLRECVLKNTDYVEGIVVYAGHETKAMLNNGGPRYKRSELERQMNLDVIWCVLILFVLCIIGAVGCKLWLSSYDVVPFIPFASDPIYEGMLGFWTFVIILQVMIPLSLYVTIEMAKLIQVYHIHNDVHLYDPDTNKRIECRALNIPEELGQVRFLVFISWGKWEYFIIPTLKMF</sequence>
<dbReference type="GO" id="GO:0045332">
    <property type="term" value="P:phospholipid translocation"/>
    <property type="evidence" value="ECO:0007669"/>
    <property type="project" value="TreeGrafter"/>
</dbReference>
<dbReference type="SUPFAM" id="SSF81653">
    <property type="entry name" value="Calcium ATPase, transduction domain A"/>
    <property type="match status" value="1"/>
</dbReference>
<evidence type="ECO:0000256" key="1">
    <source>
        <dbReference type="SAM" id="Phobius"/>
    </source>
</evidence>
<keyword evidence="1" id="KW-0472">Membrane</keyword>
<dbReference type="FunFam" id="2.70.150.10:FF:000054">
    <property type="entry name" value="Phospholipid-transporting ATPase"/>
    <property type="match status" value="1"/>
</dbReference>
<dbReference type="SUPFAM" id="SSF81665">
    <property type="entry name" value="Calcium ATPase, transmembrane domain M"/>
    <property type="match status" value="1"/>
</dbReference>
<accession>A0A7R9IXM2</accession>
<feature type="transmembrane region" description="Helical" evidence="1">
    <location>
        <begin position="186"/>
        <end position="210"/>
    </location>
</feature>
<name>A0A7R9IXM2_TIMCA</name>
<evidence type="ECO:0000313" key="2">
    <source>
        <dbReference type="EMBL" id="CAD7568779.1"/>
    </source>
</evidence>
<keyword evidence="1" id="KW-1133">Transmembrane helix</keyword>
<dbReference type="InterPro" id="IPR008250">
    <property type="entry name" value="ATPase_P-typ_transduc_dom_A_sf"/>
</dbReference>
<gene>
    <name evidence="2" type="ORF">TCMB3V08_LOCUS1534</name>
</gene>
<dbReference type="GO" id="GO:0005886">
    <property type="term" value="C:plasma membrane"/>
    <property type="evidence" value="ECO:0007669"/>
    <property type="project" value="TreeGrafter"/>
</dbReference>
<protein>
    <submittedName>
        <fullName evidence="2">(California timema) hypothetical protein</fullName>
    </submittedName>
</protein>
<dbReference type="InterPro" id="IPR023298">
    <property type="entry name" value="ATPase_P-typ_TM_dom_sf"/>
</dbReference>
<dbReference type="AlphaFoldDB" id="A0A7R9IXM2"/>
<feature type="transmembrane region" description="Helical" evidence="1">
    <location>
        <begin position="230"/>
        <end position="252"/>
    </location>
</feature>
<proteinExistence type="predicted"/>
<organism evidence="2">
    <name type="scientific">Timema californicum</name>
    <name type="common">California timema</name>
    <name type="synonym">Walking stick</name>
    <dbReference type="NCBI Taxonomy" id="61474"/>
    <lineage>
        <taxon>Eukaryota</taxon>
        <taxon>Metazoa</taxon>
        <taxon>Ecdysozoa</taxon>
        <taxon>Arthropoda</taxon>
        <taxon>Hexapoda</taxon>
        <taxon>Insecta</taxon>
        <taxon>Pterygota</taxon>
        <taxon>Neoptera</taxon>
        <taxon>Polyneoptera</taxon>
        <taxon>Phasmatodea</taxon>
        <taxon>Timematodea</taxon>
        <taxon>Timematoidea</taxon>
        <taxon>Timematidae</taxon>
        <taxon>Timema</taxon>
    </lineage>
</organism>
<dbReference type="GO" id="GO:0140326">
    <property type="term" value="F:ATPase-coupled intramembrane lipid transporter activity"/>
    <property type="evidence" value="ECO:0007669"/>
    <property type="project" value="TreeGrafter"/>
</dbReference>
<keyword evidence="1" id="KW-0812">Transmembrane</keyword>
<reference evidence="2" key="1">
    <citation type="submission" date="2020-11" db="EMBL/GenBank/DDBJ databases">
        <authorList>
            <person name="Tran Van P."/>
        </authorList>
    </citation>
    <scope>NUCLEOTIDE SEQUENCE</scope>
</reference>
<dbReference type="PANTHER" id="PTHR24092:SF218">
    <property type="entry name" value="PHOSPHOLIPID-TRANSPORTING ATPASE"/>
    <property type="match status" value="1"/>
</dbReference>
<dbReference type="EMBL" id="OE179427">
    <property type="protein sequence ID" value="CAD7568779.1"/>
    <property type="molecule type" value="Genomic_DNA"/>
</dbReference>
<dbReference type="PANTHER" id="PTHR24092">
    <property type="entry name" value="PROBABLE PHOSPHOLIPID-TRANSPORTING ATPASE"/>
    <property type="match status" value="1"/>
</dbReference>